<evidence type="ECO:0000256" key="5">
    <source>
        <dbReference type="ARBA" id="ARBA00023242"/>
    </source>
</evidence>
<dbReference type="Proteomes" id="UP001497516">
    <property type="component" value="Chromosome 3"/>
</dbReference>
<dbReference type="PANTHER" id="PTHR34269">
    <property type="entry name" value="TRANSCRIPTION FACTOR B3-DOMAIN FAMILY-RELATED"/>
    <property type="match status" value="1"/>
</dbReference>
<comment type="subcellular location">
    <subcellularLocation>
        <location evidence="1">Nucleus</location>
    </subcellularLocation>
</comment>
<sequence length="224" mass="24854">MTASTTVEAIAKTKKRRRTTYHGRDKKVLVLAELPLFPLTPGDLNPPPNPAAPAAGDPDVVDDALLMLRLGINIPSNDQPNMVVVGHEQAAGAAMVEEEEEVAWTIRKVLTKSDINDCSRLLIANDLARQHVFPYLTAEAAERVESGGCKAEGAADVVVWDVDTRSEHRLQFRRWNSTRGYVFNNEWTGGFVRRRELKEGDEVGLCFDGRRGRFVFSVLNRAAN</sequence>
<evidence type="ECO:0000256" key="2">
    <source>
        <dbReference type="ARBA" id="ARBA00023015"/>
    </source>
</evidence>
<dbReference type="CDD" id="cd10017">
    <property type="entry name" value="B3_DNA"/>
    <property type="match status" value="1"/>
</dbReference>
<reference evidence="6 7" key="1">
    <citation type="submission" date="2024-04" db="EMBL/GenBank/DDBJ databases">
        <authorList>
            <person name="Fracassetti M."/>
        </authorList>
    </citation>
    <scope>NUCLEOTIDE SEQUENCE [LARGE SCALE GENOMIC DNA]</scope>
</reference>
<dbReference type="PANTHER" id="PTHR34269:SF11">
    <property type="entry name" value="B3 DOMAIN PROTEIN"/>
    <property type="match status" value="1"/>
</dbReference>
<evidence type="ECO:0000256" key="1">
    <source>
        <dbReference type="ARBA" id="ARBA00004123"/>
    </source>
</evidence>
<dbReference type="InterPro" id="IPR003340">
    <property type="entry name" value="B3_DNA-bd"/>
</dbReference>
<evidence type="ECO:0000256" key="3">
    <source>
        <dbReference type="ARBA" id="ARBA00023125"/>
    </source>
</evidence>
<dbReference type="GO" id="GO:0005634">
    <property type="term" value="C:nucleus"/>
    <property type="evidence" value="ECO:0007669"/>
    <property type="project" value="UniProtKB-SubCell"/>
</dbReference>
<keyword evidence="3" id="KW-0238">DNA-binding</keyword>
<dbReference type="InterPro" id="IPR051442">
    <property type="entry name" value="B3_domain"/>
</dbReference>
<dbReference type="EMBL" id="OZ034816">
    <property type="protein sequence ID" value="CAL1375341.1"/>
    <property type="molecule type" value="Genomic_DNA"/>
</dbReference>
<evidence type="ECO:0000256" key="4">
    <source>
        <dbReference type="ARBA" id="ARBA00023163"/>
    </source>
</evidence>
<keyword evidence="5" id="KW-0539">Nucleus</keyword>
<protein>
    <recommendedName>
        <fullName evidence="8">TF-B3 domain-containing protein</fullName>
    </recommendedName>
</protein>
<dbReference type="SUPFAM" id="SSF101936">
    <property type="entry name" value="DNA-binding pseudobarrel domain"/>
    <property type="match status" value="1"/>
</dbReference>
<dbReference type="Gene3D" id="2.40.330.10">
    <property type="entry name" value="DNA-binding pseudobarrel domain"/>
    <property type="match status" value="1"/>
</dbReference>
<keyword evidence="7" id="KW-1185">Reference proteome</keyword>
<evidence type="ECO:0008006" key="8">
    <source>
        <dbReference type="Google" id="ProtNLM"/>
    </source>
</evidence>
<keyword evidence="4" id="KW-0804">Transcription</keyword>
<evidence type="ECO:0000313" key="6">
    <source>
        <dbReference type="EMBL" id="CAL1375341.1"/>
    </source>
</evidence>
<dbReference type="InterPro" id="IPR015300">
    <property type="entry name" value="DNA-bd_pseudobarrel_sf"/>
</dbReference>
<proteinExistence type="predicted"/>
<name>A0AAV2DNR9_9ROSI</name>
<evidence type="ECO:0000313" key="7">
    <source>
        <dbReference type="Proteomes" id="UP001497516"/>
    </source>
</evidence>
<dbReference type="GO" id="GO:0003677">
    <property type="term" value="F:DNA binding"/>
    <property type="evidence" value="ECO:0007669"/>
    <property type="project" value="UniProtKB-KW"/>
</dbReference>
<dbReference type="AlphaFoldDB" id="A0AAV2DNR9"/>
<keyword evidence="2" id="KW-0805">Transcription regulation</keyword>
<accession>A0AAV2DNR9</accession>
<organism evidence="6 7">
    <name type="scientific">Linum trigynum</name>
    <dbReference type="NCBI Taxonomy" id="586398"/>
    <lineage>
        <taxon>Eukaryota</taxon>
        <taxon>Viridiplantae</taxon>
        <taxon>Streptophyta</taxon>
        <taxon>Embryophyta</taxon>
        <taxon>Tracheophyta</taxon>
        <taxon>Spermatophyta</taxon>
        <taxon>Magnoliopsida</taxon>
        <taxon>eudicotyledons</taxon>
        <taxon>Gunneridae</taxon>
        <taxon>Pentapetalae</taxon>
        <taxon>rosids</taxon>
        <taxon>fabids</taxon>
        <taxon>Malpighiales</taxon>
        <taxon>Linaceae</taxon>
        <taxon>Linum</taxon>
    </lineage>
</organism>
<gene>
    <name evidence="6" type="ORF">LTRI10_LOCUS17142</name>
</gene>